<dbReference type="Proteomes" id="UP000194154">
    <property type="component" value="Chromosome"/>
</dbReference>
<dbReference type="InterPro" id="IPR000182">
    <property type="entry name" value="GNAT_dom"/>
</dbReference>
<sequence>MDLYTEYDDLIKIRPLTKEDFNYVLNWSKDISFCSANDWEENRSEQELYHWWLHCVNNKADDFIRLGIELDDKLIGYADLAYIKGNSAELGIAIGESKLWGRGIGYYSSLSMIDYASTHLGISIFNAETHETNIRARKMLERLRFREVSRIGSEKYLGSDSKLIQYQLSL</sequence>
<dbReference type="Pfam" id="PF13302">
    <property type="entry name" value="Acetyltransf_3"/>
    <property type="match status" value="1"/>
</dbReference>
<dbReference type="OrthoDB" id="9795206at2"/>
<dbReference type="GO" id="GO:0016747">
    <property type="term" value="F:acyltransferase activity, transferring groups other than amino-acyl groups"/>
    <property type="evidence" value="ECO:0007669"/>
    <property type="project" value="InterPro"/>
</dbReference>
<evidence type="ECO:0000259" key="1">
    <source>
        <dbReference type="PROSITE" id="PS51186"/>
    </source>
</evidence>
<dbReference type="STRING" id="1855823.MCCS_20830"/>
<name>A0A1W7ADL3_9STAP</name>
<gene>
    <name evidence="2" type="ORF">MCCS_20830</name>
</gene>
<evidence type="ECO:0000313" key="2">
    <source>
        <dbReference type="EMBL" id="ARQ07672.1"/>
    </source>
</evidence>
<dbReference type="PANTHER" id="PTHR43415">
    <property type="entry name" value="SPERMIDINE N(1)-ACETYLTRANSFERASE"/>
    <property type="match status" value="1"/>
</dbReference>
<dbReference type="AlphaFoldDB" id="A0A1W7ADL3"/>
<dbReference type="RefSeq" id="WP_086043212.1">
    <property type="nucleotide sequence ID" value="NZ_CBCRZA010000007.1"/>
</dbReference>
<dbReference type="PROSITE" id="PS51186">
    <property type="entry name" value="GNAT"/>
    <property type="match status" value="1"/>
</dbReference>
<dbReference type="SUPFAM" id="SSF55729">
    <property type="entry name" value="Acyl-CoA N-acyltransferases (Nat)"/>
    <property type="match status" value="1"/>
</dbReference>
<protein>
    <recommendedName>
        <fullName evidence="1">N-acetyltransferase domain-containing protein</fullName>
    </recommendedName>
</protein>
<organism evidence="2 3">
    <name type="scientific">Macrococcoides canis</name>
    <dbReference type="NCBI Taxonomy" id="1855823"/>
    <lineage>
        <taxon>Bacteria</taxon>
        <taxon>Bacillati</taxon>
        <taxon>Bacillota</taxon>
        <taxon>Bacilli</taxon>
        <taxon>Bacillales</taxon>
        <taxon>Staphylococcaceae</taxon>
        <taxon>Macrococcoides</taxon>
    </lineage>
</organism>
<keyword evidence="3" id="KW-1185">Reference proteome</keyword>
<dbReference type="GeneID" id="35296168"/>
<accession>A0A1W7ADL3</accession>
<dbReference type="PANTHER" id="PTHR43415:SF3">
    <property type="entry name" value="GNAT-FAMILY ACETYLTRANSFERASE"/>
    <property type="match status" value="1"/>
</dbReference>
<dbReference type="Gene3D" id="3.40.630.30">
    <property type="match status" value="1"/>
</dbReference>
<dbReference type="EMBL" id="CP021059">
    <property type="protein sequence ID" value="ARQ07672.1"/>
    <property type="molecule type" value="Genomic_DNA"/>
</dbReference>
<reference evidence="2 3" key="1">
    <citation type="journal article" date="2017" name="Int. J. Syst. Evol. Microbiol.">
        <title>Macrococcus canis sp. nov., a skin bacterium associated with infections in dogs.</title>
        <authorList>
            <person name="Gobeli Brawand S."/>
            <person name="Cotting K."/>
            <person name="Gomez-Sanz E."/>
            <person name="Collaud A."/>
            <person name="Thomann A."/>
            <person name="Brodard I."/>
            <person name="Rodriguez-Campos S."/>
            <person name="Strauss C."/>
            <person name="Perreten V."/>
        </authorList>
    </citation>
    <scope>NUCLEOTIDE SEQUENCE [LARGE SCALE GENOMIC DNA]</scope>
    <source>
        <strain evidence="2 3">KM45013</strain>
    </source>
</reference>
<dbReference type="InterPro" id="IPR016181">
    <property type="entry name" value="Acyl_CoA_acyltransferase"/>
</dbReference>
<evidence type="ECO:0000313" key="3">
    <source>
        <dbReference type="Proteomes" id="UP000194154"/>
    </source>
</evidence>
<feature type="domain" description="N-acetyltransferase" evidence="1">
    <location>
        <begin position="11"/>
        <end position="170"/>
    </location>
</feature>
<proteinExistence type="predicted"/>
<dbReference type="KEGG" id="mcak:MCCS_20830"/>